<evidence type="ECO:0000313" key="6">
    <source>
        <dbReference type="Proteomes" id="UP000095768"/>
    </source>
</evidence>
<dbReference type="OrthoDB" id="9807744at2"/>
<sequence length="390" mass="45090">MKRVHVVDALRGFSLLGIFLANLLIFHFSLSGKEYLDIFHISSWNYLFINIVKVGIENSFLPIFAILFGFSMDKLYQSMKVKKYKMKRLKLLFRAFFLILIGIVHGMFIWEGDILFTYGLAMIPLILFISFGEKFYKIVVFIILSLAIVFSVSGIFDNSNMSVNTSTFKEEVKQNVQLMQTGNYEEIHFNLDDSLDPKFKSLKEKFGASAPPFIFMLALLFPLSLFAIGVYFSKSGWFTKSELTFWGNKIFIYLIPVSLLVKSLVLIYPQSNTYTSLSLIFDITLSMGYIVLFKVLYKRYENRIIFKGFESIGKVSLSMYIMQSVIGTLIYYGYGLGLIGKDLFSLGFISFIIIYFIQCYIASIYLKHFRYGPLEYLLRVVTYTKINSKK</sequence>
<feature type="transmembrane region" description="Helical" evidence="1">
    <location>
        <begin position="213"/>
        <end position="233"/>
    </location>
</feature>
<keyword evidence="1" id="KW-1133">Transmembrane helix</keyword>
<dbReference type="InterPro" id="IPR007349">
    <property type="entry name" value="DUF418"/>
</dbReference>
<feature type="transmembrane region" description="Helical" evidence="1">
    <location>
        <begin position="91"/>
        <end position="108"/>
    </location>
</feature>
<dbReference type="Pfam" id="PF04235">
    <property type="entry name" value="DUF418"/>
    <property type="match status" value="1"/>
</dbReference>
<reference evidence="4 5" key="2">
    <citation type="submission" date="2016-09" db="EMBL/GenBank/DDBJ databases">
        <authorList>
            <consortium name="Pathogen Informatics"/>
            <person name="Sun Q."/>
            <person name="Inoue M."/>
        </authorList>
    </citation>
    <scope>NUCLEOTIDE SEQUENCE [LARGE SCALE GENOMIC DNA]</scope>
    <source>
        <strain evidence="4 5">82C</strain>
    </source>
</reference>
<evidence type="ECO:0000256" key="1">
    <source>
        <dbReference type="SAM" id="Phobius"/>
    </source>
</evidence>
<gene>
    <name evidence="3" type="ORF">SAMEA2297795_00921</name>
    <name evidence="4" type="ORF">SAMEA2297796_01282</name>
</gene>
<feature type="transmembrane region" description="Helical" evidence="1">
    <location>
        <begin position="44"/>
        <end position="70"/>
    </location>
</feature>
<feature type="transmembrane region" description="Helical" evidence="1">
    <location>
        <begin position="317"/>
        <end position="334"/>
    </location>
</feature>
<feature type="transmembrane region" description="Helical" evidence="1">
    <location>
        <begin position="12"/>
        <end position="32"/>
    </location>
</feature>
<feature type="transmembrane region" description="Helical" evidence="1">
    <location>
        <begin position="346"/>
        <end position="366"/>
    </location>
</feature>
<dbReference type="Proteomes" id="UP000095768">
    <property type="component" value="Unassembled WGS sequence"/>
</dbReference>
<feature type="transmembrane region" description="Helical" evidence="1">
    <location>
        <begin position="245"/>
        <end position="268"/>
    </location>
</feature>
<dbReference type="EMBL" id="FMPI01000007">
    <property type="protein sequence ID" value="SCS86802.1"/>
    <property type="molecule type" value="Genomic_DNA"/>
</dbReference>
<dbReference type="RefSeq" id="WP_069995454.1">
    <property type="nucleotide sequence ID" value="NZ_FMPG01000002.1"/>
</dbReference>
<keyword evidence="1" id="KW-0812">Transmembrane</keyword>
<organism evidence="3 6">
    <name type="scientific">Staphylococcus caeli</name>
    <dbReference type="NCBI Taxonomy" id="2201815"/>
    <lineage>
        <taxon>Bacteria</taxon>
        <taxon>Bacillati</taxon>
        <taxon>Bacillota</taxon>
        <taxon>Bacilli</taxon>
        <taxon>Bacillales</taxon>
        <taxon>Staphylococcaceae</taxon>
        <taxon>Staphylococcus</taxon>
    </lineage>
</organism>
<dbReference type="PANTHER" id="PTHR30590">
    <property type="entry name" value="INNER MEMBRANE PROTEIN"/>
    <property type="match status" value="1"/>
</dbReference>
<evidence type="ECO:0000313" key="3">
    <source>
        <dbReference type="EMBL" id="SCS66072.1"/>
    </source>
</evidence>
<evidence type="ECO:0000259" key="2">
    <source>
        <dbReference type="Pfam" id="PF04235"/>
    </source>
</evidence>
<proteinExistence type="predicted"/>
<protein>
    <submittedName>
        <fullName evidence="3">Membrane protein</fullName>
    </submittedName>
</protein>
<feature type="domain" description="DUF418" evidence="2">
    <location>
        <begin position="234"/>
        <end position="384"/>
    </location>
</feature>
<dbReference type="Proteomes" id="UP000095412">
    <property type="component" value="Unassembled WGS sequence"/>
</dbReference>
<feature type="transmembrane region" description="Helical" evidence="1">
    <location>
        <begin position="138"/>
        <end position="156"/>
    </location>
</feature>
<evidence type="ECO:0000313" key="4">
    <source>
        <dbReference type="EMBL" id="SCS86802.1"/>
    </source>
</evidence>
<keyword evidence="5" id="KW-1185">Reference proteome</keyword>
<keyword evidence="1" id="KW-0472">Membrane</keyword>
<dbReference type="AlphaFoldDB" id="A0A1D4LLL6"/>
<dbReference type="PANTHER" id="PTHR30590:SF2">
    <property type="entry name" value="INNER MEMBRANE PROTEIN"/>
    <property type="match status" value="1"/>
</dbReference>
<feature type="transmembrane region" description="Helical" evidence="1">
    <location>
        <begin position="114"/>
        <end position="131"/>
    </location>
</feature>
<name>A0A1D4LLL6_9STAP</name>
<accession>A0A1D4LLL6</accession>
<dbReference type="EMBL" id="FMPG01000002">
    <property type="protein sequence ID" value="SCS66072.1"/>
    <property type="molecule type" value="Genomic_DNA"/>
</dbReference>
<reference evidence="3 6" key="1">
    <citation type="submission" date="2016-09" db="EMBL/GenBank/DDBJ databases">
        <authorList>
            <consortium name="Pathogen Informatics"/>
        </authorList>
    </citation>
    <scope>NUCLEOTIDE SEQUENCE [LARGE SCALE GENOMIC DNA]</scope>
    <source>
        <strain evidence="3 6">82B</strain>
    </source>
</reference>
<dbReference type="InterPro" id="IPR052529">
    <property type="entry name" value="Bact_Transport_Assoc"/>
</dbReference>
<feature type="transmembrane region" description="Helical" evidence="1">
    <location>
        <begin position="274"/>
        <end position="297"/>
    </location>
</feature>
<evidence type="ECO:0000313" key="5">
    <source>
        <dbReference type="Proteomes" id="UP000095412"/>
    </source>
</evidence>